<sequence length="162" mass="18376">MKKKEASAAEVLTQALLEFRKQGGRRHHAPDELGRAEAHVLMILSGLKEKELGLRISDLAKELEISLSTLTQTTSSLFRLGYVVRESDPTDRRVIRIRLTPIGRSKMLGYQKEFNDYCAGISEYLGEKDSILFARLLRKVSGFMAAEPKQTRMDLNPKKNQK</sequence>
<gene>
    <name evidence="2" type="ORF">CH378_20135</name>
</gene>
<dbReference type="InterPro" id="IPR036388">
    <property type="entry name" value="WH-like_DNA-bd_sf"/>
</dbReference>
<dbReference type="EMBL" id="NPDP01000052">
    <property type="protein sequence ID" value="PJZ28024.1"/>
    <property type="molecule type" value="Genomic_DNA"/>
</dbReference>
<dbReference type="Proteomes" id="UP000231919">
    <property type="component" value="Unassembled WGS sequence"/>
</dbReference>
<dbReference type="SMART" id="SM00347">
    <property type="entry name" value="HTH_MARR"/>
    <property type="match status" value="1"/>
</dbReference>
<accession>A0ABX4N3N9</accession>
<organism evidence="2 3">
    <name type="scientific">Leptospira kmetyi</name>
    <dbReference type="NCBI Taxonomy" id="408139"/>
    <lineage>
        <taxon>Bacteria</taxon>
        <taxon>Pseudomonadati</taxon>
        <taxon>Spirochaetota</taxon>
        <taxon>Spirochaetia</taxon>
        <taxon>Leptospirales</taxon>
        <taxon>Leptospiraceae</taxon>
        <taxon>Leptospira</taxon>
    </lineage>
</organism>
<protein>
    <recommendedName>
        <fullName evidence="1">HTH marR-type domain-containing protein</fullName>
    </recommendedName>
</protein>
<evidence type="ECO:0000313" key="3">
    <source>
        <dbReference type="Proteomes" id="UP000231919"/>
    </source>
</evidence>
<dbReference type="SUPFAM" id="SSF46785">
    <property type="entry name" value="Winged helix' DNA-binding domain"/>
    <property type="match status" value="1"/>
</dbReference>
<dbReference type="PANTHER" id="PTHR33164:SF57">
    <property type="entry name" value="MARR-FAMILY TRANSCRIPTIONAL REGULATOR"/>
    <property type="match status" value="1"/>
</dbReference>
<dbReference type="RefSeq" id="WP_100756679.1">
    <property type="nucleotide sequence ID" value="NZ_NPDP01000052.1"/>
</dbReference>
<dbReference type="Gene3D" id="1.10.10.10">
    <property type="entry name" value="Winged helix-like DNA-binding domain superfamily/Winged helix DNA-binding domain"/>
    <property type="match status" value="1"/>
</dbReference>
<comment type="caution">
    <text evidence="2">The sequence shown here is derived from an EMBL/GenBank/DDBJ whole genome shotgun (WGS) entry which is preliminary data.</text>
</comment>
<feature type="domain" description="HTH marR-type" evidence="1">
    <location>
        <begin position="5"/>
        <end position="142"/>
    </location>
</feature>
<dbReference type="PANTHER" id="PTHR33164">
    <property type="entry name" value="TRANSCRIPTIONAL REGULATOR, MARR FAMILY"/>
    <property type="match status" value="1"/>
</dbReference>
<dbReference type="PRINTS" id="PR00598">
    <property type="entry name" value="HTHMARR"/>
</dbReference>
<dbReference type="InterPro" id="IPR000835">
    <property type="entry name" value="HTH_MarR-typ"/>
</dbReference>
<reference evidence="2 3" key="1">
    <citation type="submission" date="2017-07" db="EMBL/GenBank/DDBJ databases">
        <title>Leptospira spp. isolated from tropical soils.</title>
        <authorList>
            <person name="Thibeaux R."/>
            <person name="Iraola G."/>
            <person name="Ferres I."/>
            <person name="Bierque E."/>
            <person name="Girault D."/>
            <person name="Soupe-Gilbert M.-E."/>
            <person name="Picardeau M."/>
            <person name="Goarant C."/>
        </authorList>
    </citation>
    <scope>NUCLEOTIDE SEQUENCE [LARGE SCALE GENOMIC DNA]</scope>
    <source>
        <strain evidence="2 3">JW2-C-B1</strain>
    </source>
</reference>
<keyword evidence="3" id="KW-1185">Reference proteome</keyword>
<evidence type="ECO:0000313" key="2">
    <source>
        <dbReference type="EMBL" id="PJZ28024.1"/>
    </source>
</evidence>
<dbReference type="InterPro" id="IPR036390">
    <property type="entry name" value="WH_DNA-bd_sf"/>
</dbReference>
<name>A0ABX4N3N9_9LEPT</name>
<dbReference type="InterPro" id="IPR039422">
    <property type="entry name" value="MarR/SlyA-like"/>
</dbReference>
<evidence type="ECO:0000259" key="1">
    <source>
        <dbReference type="PROSITE" id="PS50995"/>
    </source>
</evidence>
<proteinExistence type="predicted"/>
<dbReference type="PROSITE" id="PS50995">
    <property type="entry name" value="HTH_MARR_2"/>
    <property type="match status" value="1"/>
</dbReference>
<dbReference type="Pfam" id="PF12802">
    <property type="entry name" value="MarR_2"/>
    <property type="match status" value="1"/>
</dbReference>